<gene>
    <name evidence="2" type="ORF">B0T10DRAFT_407001</name>
</gene>
<reference evidence="2 3" key="1">
    <citation type="journal article" date="2021" name="Nat. Commun.">
        <title>Genetic determinants of endophytism in the Arabidopsis root mycobiome.</title>
        <authorList>
            <person name="Mesny F."/>
            <person name="Miyauchi S."/>
            <person name="Thiergart T."/>
            <person name="Pickel B."/>
            <person name="Atanasova L."/>
            <person name="Karlsson M."/>
            <person name="Huettel B."/>
            <person name="Barry K.W."/>
            <person name="Haridas S."/>
            <person name="Chen C."/>
            <person name="Bauer D."/>
            <person name="Andreopoulos W."/>
            <person name="Pangilinan J."/>
            <person name="LaButti K."/>
            <person name="Riley R."/>
            <person name="Lipzen A."/>
            <person name="Clum A."/>
            <person name="Drula E."/>
            <person name="Henrissat B."/>
            <person name="Kohler A."/>
            <person name="Grigoriev I.V."/>
            <person name="Martin F.M."/>
            <person name="Hacquard S."/>
        </authorList>
    </citation>
    <scope>NUCLEOTIDE SEQUENCE [LARGE SCALE GENOMIC DNA]</scope>
    <source>
        <strain evidence="2 3">MPI-CAGE-CH-0241</strain>
    </source>
</reference>
<organism evidence="2 3">
    <name type="scientific">Thelonectria olida</name>
    <dbReference type="NCBI Taxonomy" id="1576542"/>
    <lineage>
        <taxon>Eukaryota</taxon>
        <taxon>Fungi</taxon>
        <taxon>Dikarya</taxon>
        <taxon>Ascomycota</taxon>
        <taxon>Pezizomycotina</taxon>
        <taxon>Sordariomycetes</taxon>
        <taxon>Hypocreomycetidae</taxon>
        <taxon>Hypocreales</taxon>
        <taxon>Nectriaceae</taxon>
        <taxon>Thelonectria</taxon>
    </lineage>
</organism>
<dbReference type="Proteomes" id="UP000777438">
    <property type="component" value="Unassembled WGS sequence"/>
</dbReference>
<evidence type="ECO:0000313" key="3">
    <source>
        <dbReference type="Proteomes" id="UP000777438"/>
    </source>
</evidence>
<proteinExistence type="predicted"/>
<keyword evidence="3" id="KW-1185">Reference proteome</keyword>
<feature type="region of interest" description="Disordered" evidence="1">
    <location>
        <begin position="294"/>
        <end position="324"/>
    </location>
</feature>
<feature type="compositionally biased region" description="Basic and acidic residues" evidence="1">
    <location>
        <begin position="308"/>
        <end position="324"/>
    </location>
</feature>
<comment type="caution">
    <text evidence="2">The sequence shown here is derived from an EMBL/GenBank/DDBJ whole genome shotgun (WGS) entry which is preliminary data.</text>
</comment>
<evidence type="ECO:0000313" key="2">
    <source>
        <dbReference type="EMBL" id="KAH6887026.1"/>
    </source>
</evidence>
<evidence type="ECO:0000256" key="1">
    <source>
        <dbReference type="SAM" id="MobiDB-lite"/>
    </source>
</evidence>
<name>A0A9P8W3W9_9HYPO</name>
<protein>
    <submittedName>
        <fullName evidence="2">Uncharacterized protein</fullName>
    </submittedName>
</protein>
<accession>A0A9P8W3W9</accession>
<dbReference type="AlphaFoldDB" id="A0A9P8W3W9"/>
<sequence length="324" mass="37474">MASENNAIRSTASSTPPPSLTDVISSYAILPTLASWISTVDLYHLALTNRSHYSHILASETIFKTLRRQSLCDGRGLADRQALRNLNPHFDYIWGRGRKIHRDEEIEVRLYNLKCDEAGALPCVRCGINVCEECRYCPRVPPENNYPVRRPHLNGPLQLQGIVCLCLECDAKTEADVSGKFLNELCDCDLFERWVCRGCNHAEREAGSEYLEKHTKFEWHPEDGEKPTKTMRDHAFVRAVWCVCGMEVPQETRPRCILCKRSHLPDGAWDDEWERVGSKMPYFDNDPCYPRWVTDRDGNYPKPYPELEYDRIRQSRPSRSHEEN</sequence>
<dbReference type="EMBL" id="JAGPYM010000015">
    <property type="protein sequence ID" value="KAH6887026.1"/>
    <property type="molecule type" value="Genomic_DNA"/>
</dbReference>
<dbReference type="OrthoDB" id="3678990at2759"/>